<reference evidence="8" key="1">
    <citation type="submission" date="2022-11" db="UniProtKB">
        <authorList>
            <consortium name="EnsemblMetazoa"/>
        </authorList>
    </citation>
    <scope>IDENTIFICATION</scope>
</reference>
<evidence type="ECO:0000256" key="6">
    <source>
        <dbReference type="SAM" id="MobiDB-lite"/>
    </source>
</evidence>
<dbReference type="InterPro" id="IPR046347">
    <property type="entry name" value="bZIP_sf"/>
</dbReference>
<dbReference type="CDD" id="cd14694">
    <property type="entry name" value="bZIP_NFIL3"/>
    <property type="match status" value="1"/>
</dbReference>
<evidence type="ECO:0000313" key="9">
    <source>
        <dbReference type="Proteomes" id="UP000887568"/>
    </source>
</evidence>
<dbReference type="FunFam" id="1.20.5.170:FF:000025">
    <property type="entry name" value="nuclear factor interleukin-3-regulated protein-like"/>
    <property type="match status" value="1"/>
</dbReference>
<feature type="region of interest" description="Disordered" evidence="6">
    <location>
        <begin position="431"/>
        <end position="450"/>
    </location>
</feature>
<feature type="domain" description="BZIP" evidence="7">
    <location>
        <begin position="521"/>
        <end position="584"/>
    </location>
</feature>
<evidence type="ECO:0000256" key="1">
    <source>
        <dbReference type="ARBA" id="ARBA00006079"/>
    </source>
</evidence>
<keyword evidence="3" id="KW-0238">DNA-binding</keyword>
<evidence type="ECO:0000313" key="8">
    <source>
        <dbReference type="EnsemblMetazoa" id="XP_038048530.1"/>
    </source>
</evidence>
<evidence type="ECO:0000256" key="3">
    <source>
        <dbReference type="ARBA" id="ARBA00023125"/>
    </source>
</evidence>
<dbReference type="RefSeq" id="XP_038048530.1">
    <property type="nucleotide sequence ID" value="XM_038192602.1"/>
</dbReference>
<feature type="region of interest" description="Disordered" evidence="6">
    <location>
        <begin position="496"/>
        <end position="518"/>
    </location>
</feature>
<organism evidence="8 9">
    <name type="scientific">Patiria miniata</name>
    <name type="common">Bat star</name>
    <name type="synonym">Asterina miniata</name>
    <dbReference type="NCBI Taxonomy" id="46514"/>
    <lineage>
        <taxon>Eukaryota</taxon>
        <taxon>Metazoa</taxon>
        <taxon>Echinodermata</taxon>
        <taxon>Eleutherozoa</taxon>
        <taxon>Asterozoa</taxon>
        <taxon>Asteroidea</taxon>
        <taxon>Valvatacea</taxon>
        <taxon>Valvatida</taxon>
        <taxon>Asterinidae</taxon>
        <taxon>Patiria</taxon>
    </lineage>
</organism>
<dbReference type="InterPro" id="IPR004827">
    <property type="entry name" value="bZIP"/>
</dbReference>
<dbReference type="EnsemblMetazoa" id="XM_038192602.1">
    <property type="protein sequence ID" value="XP_038048530.1"/>
    <property type="gene ID" value="LOC119722469"/>
</dbReference>
<dbReference type="CDD" id="cd14695">
    <property type="entry name" value="bZIP_HLF"/>
    <property type="match status" value="1"/>
</dbReference>
<accession>A0A913ZC88</accession>
<proteinExistence type="inferred from homology"/>
<dbReference type="GO" id="GO:0005634">
    <property type="term" value="C:nucleus"/>
    <property type="evidence" value="ECO:0007669"/>
    <property type="project" value="TreeGrafter"/>
</dbReference>
<feature type="region of interest" description="Disordered" evidence="6">
    <location>
        <begin position="303"/>
        <end position="363"/>
    </location>
</feature>
<evidence type="ECO:0000256" key="2">
    <source>
        <dbReference type="ARBA" id="ARBA00023015"/>
    </source>
</evidence>
<dbReference type="InterPro" id="IPR047229">
    <property type="entry name" value="NFIL3-like"/>
</dbReference>
<dbReference type="Gene3D" id="1.20.5.170">
    <property type="match status" value="2"/>
</dbReference>
<evidence type="ECO:0000256" key="4">
    <source>
        <dbReference type="ARBA" id="ARBA00023163"/>
    </source>
</evidence>
<dbReference type="InterPro" id="IPR047106">
    <property type="entry name" value="NFIL3-like_bZIP"/>
</dbReference>
<dbReference type="OMA" id="NDMIMEQ"/>
<evidence type="ECO:0000256" key="5">
    <source>
        <dbReference type="ARBA" id="ARBA00023242"/>
    </source>
</evidence>
<keyword evidence="4" id="KW-0804">Transcription</keyword>
<feature type="domain" description="BZIP" evidence="7">
    <location>
        <begin position="109"/>
        <end position="167"/>
    </location>
</feature>
<keyword evidence="5" id="KW-0539">Nucleus</keyword>
<dbReference type="GeneID" id="119722469"/>
<keyword evidence="2" id="KW-0805">Transcription regulation</keyword>
<dbReference type="Proteomes" id="UP000887568">
    <property type="component" value="Unplaced"/>
</dbReference>
<dbReference type="AlphaFoldDB" id="A0A913ZC88"/>
<sequence>MLIRTETEAASMAAVSPLPQTAALNLSVKASELPSNHLLFQRHTGKPVQRVHPNDHRLGTSQAIPSAVAQTLVQQVAVQDPMDVASGIGMPGLIVSRKQREFTPEELKDMRYWDRRRKNNDAARRSRQKRRLTDVVLESQVMRLAQENDNLKAELLAMKERIGQIDSGSQAKSATIQQSATQSLTKIAQVKMPLETTTFPYDQKPVAFKTSASQIGPYPVASMTVSYPVTSLHSVDVQPTASYPQRLPLLPKSAWTPAQPQISNPELWNLDSVHNHLKNTLHALTAEKDKLKHANPVLFKDHAEAHPLPDGSCSLGQRVEQPSSKLLTDVLPPSSPPTPRDPSKTKEKPSSPPSPHSAFAPGVELSKLPHKLRGKMKRTLPQTDQAAECPDLDTDGLWKRKMQRLSPSPPAETVIIAAKANEDDFRSARLVQDGYTPPPSSSSSSEGNISPCTPSSLFDFSVKGSDYLPKVSNDLALSEAHERMVQAAHALAALNKGASEGSSSNDTSAGGRPHQIFNEERERYWDKRRRNNQAAKKCRDAKRLLIDYRAARSTYLEQENDQLRRETSMLQHEVAQLKAMVKKRAETQAVERMSSK</sequence>
<dbReference type="PROSITE" id="PS00036">
    <property type="entry name" value="BZIP_BASIC"/>
    <property type="match status" value="1"/>
</dbReference>
<comment type="similarity">
    <text evidence="1">Belongs to the bZIP family. NFIL3 subfamily.</text>
</comment>
<dbReference type="PANTHER" id="PTHR15284:SF0">
    <property type="entry name" value="GH23983P"/>
    <property type="match status" value="1"/>
</dbReference>
<evidence type="ECO:0000259" key="7">
    <source>
        <dbReference type="PROSITE" id="PS50217"/>
    </source>
</evidence>
<dbReference type="GO" id="GO:0003677">
    <property type="term" value="F:DNA binding"/>
    <property type="evidence" value="ECO:0007669"/>
    <property type="project" value="UniProtKB-KW"/>
</dbReference>
<dbReference type="OrthoDB" id="6022300at2759"/>
<keyword evidence="9" id="KW-1185">Reference proteome</keyword>
<dbReference type="SMART" id="SM00338">
    <property type="entry name" value="BRLZ"/>
    <property type="match status" value="2"/>
</dbReference>
<dbReference type="GO" id="GO:0003700">
    <property type="term" value="F:DNA-binding transcription factor activity"/>
    <property type="evidence" value="ECO:0007669"/>
    <property type="project" value="InterPro"/>
</dbReference>
<dbReference type="PROSITE" id="PS50217">
    <property type="entry name" value="BZIP"/>
    <property type="match status" value="2"/>
</dbReference>
<name>A0A913ZC88_PATMI</name>
<dbReference type="PANTHER" id="PTHR15284">
    <property type="entry name" value="NUCLEAR FACTOR INTERLEUKIN-3-REGULATED PROTEIN"/>
    <property type="match status" value="1"/>
</dbReference>
<dbReference type="SUPFAM" id="SSF57959">
    <property type="entry name" value="Leucine zipper domain"/>
    <property type="match status" value="2"/>
</dbReference>
<dbReference type="GO" id="GO:0007623">
    <property type="term" value="P:circadian rhythm"/>
    <property type="evidence" value="ECO:0007669"/>
    <property type="project" value="TreeGrafter"/>
</dbReference>
<dbReference type="Pfam" id="PF07716">
    <property type="entry name" value="bZIP_2"/>
    <property type="match status" value="2"/>
</dbReference>
<protein>
    <recommendedName>
        <fullName evidence="7">BZIP domain-containing protein</fullName>
    </recommendedName>
</protein>